<dbReference type="InterPro" id="IPR021137">
    <property type="entry name" value="Ribosomal_bL35-like"/>
</dbReference>
<dbReference type="RefSeq" id="WP_031491618.1">
    <property type="nucleotide sequence ID" value="NZ_FUXX01000006.1"/>
</dbReference>
<sequence length="70" mass="8168">MAGKVKVKMKTDRGVAKRFKKTGSGHYKCRHQNLRHILTKKTSKRKRQLRNMVCVKTCNLRAIARQLPYA</sequence>
<dbReference type="Proteomes" id="UP000242432">
    <property type="component" value="Unassembled WGS sequence"/>
</dbReference>
<dbReference type="InterPro" id="IPR037229">
    <property type="entry name" value="Ribosomal_bL35_sf"/>
</dbReference>
<accession>A0A1T4V1W5</accession>
<dbReference type="PRINTS" id="PR00064">
    <property type="entry name" value="RIBOSOMALL35"/>
</dbReference>
<evidence type="ECO:0000256" key="6">
    <source>
        <dbReference type="RuleBase" id="RU000568"/>
    </source>
</evidence>
<dbReference type="SUPFAM" id="SSF143034">
    <property type="entry name" value="L35p-like"/>
    <property type="match status" value="1"/>
</dbReference>
<reference evidence="8" key="1">
    <citation type="submission" date="2017-02" db="EMBL/GenBank/DDBJ databases">
        <authorList>
            <person name="Varghese N."/>
            <person name="Submissions S."/>
        </authorList>
    </citation>
    <scope>NUCLEOTIDE SEQUENCE [LARGE SCALE GENOMIC DNA]</scope>
    <source>
        <strain evidence="8">DSM 3072</strain>
    </source>
</reference>
<dbReference type="InterPro" id="IPR001706">
    <property type="entry name" value="Ribosomal_bL35"/>
</dbReference>
<evidence type="ECO:0000256" key="5">
    <source>
        <dbReference type="HAMAP-Rule" id="MF_00514"/>
    </source>
</evidence>
<proteinExistence type="inferred from homology"/>
<protein>
    <recommendedName>
        <fullName evidence="4 5">Large ribosomal subunit protein bL35</fullName>
    </recommendedName>
</protein>
<dbReference type="PANTHER" id="PTHR33343">
    <property type="entry name" value="54S RIBOSOMAL PROTEIN BL35M"/>
    <property type="match status" value="1"/>
</dbReference>
<dbReference type="GO" id="GO:0003735">
    <property type="term" value="F:structural constituent of ribosome"/>
    <property type="evidence" value="ECO:0007669"/>
    <property type="project" value="InterPro"/>
</dbReference>
<dbReference type="AlphaFoldDB" id="A0A1T4V1W5"/>
<dbReference type="HAMAP" id="MF_00514">
    <property type="entry name" value="Ribosomal_bL35"/>
    <property type="match status" value="1"/>
</dbReference>
<dbReference type="GO" id="GO:0022625">
    <property type="term" value="C:cytosolic large ribosomal subunit"/>
    <property type="evidence" value="ECO:0007669"/>
    <property type="project" value="TreeGrafter"/>
</dbReference>
<dbReference type="Pfam" id="PF01632">
    <property type="entry name" value="Ribosomal_L35p"/>
    <property type="match status" value="1"/>
</dbReference>
<organism evidence="7 8">
    <name type="scientific">Succinivibrio dextrinosolvens DSM 3072</name>
    <dbReference type="NCBI Taxonomy" id="1123324"/>
    <lineage>
        <taxon>Bacteria</taxon>
        <taxon>Pseudomonadati</taxon>
        <taxon>Pseudomonadota</taxon>
        <taxon>Gammaproteobacteria</taxon>
        <taxon>Aeromonadales</taxon>
        <taxon>Succinivibrionaceae</taxon>
        <taxon>Succinivibrio</taxon>
    </lineage>
</organism>
<keyword evidence="3 5" id="KW-0687">Ribonucleoprotein</keyword>
<dbReference type="PROSITE" id="PS00936">
    <property type="entry name" value="RIBOSOMAL_L35"/>
    <property type="match status" value="1"/>
</dbReference>
<keyword evidence="2 5" id="KW-0689">Ribosomal protein</keyword>
<dbReference type="NCBIfam" id="TIGR00001">
    <property type="entry name" value="rpmI_bact"/>
    <property type="match status" value="1"/>
</dbReference>
<evidence type="ECO:0000256" key="1">
    <source>
        <dbReference type="ARBA" id="ARBA00006598"/>
    </source>
</evidence>
<dbReference type="GO" id="GO:0006412">
    <property type="term" value="P:translation"/>
    <property type="evidence" value="ECO:0007669"/>
    <property type="project" value="UniProtKB-UniRule"/>
</dbReference>
<evidence type="ECO:0000256" key="3">
    <source>
        <dbReference type="ARBA" id="ARBA00023274"/>
    </source>
</evidence>
<dbReference type="FunFam" id="4.10.410.60:FF:000001">
    <property type="entry name" value="50S ribosomal protein L35"/>
    <property type="match status" value="1"/>
</dbReference>
<evidence type="ECO:0000256" key="2">
    <source>
        <dbReference type="ARBA" id="ARBA00022980"/>
    </source>
</evidence>
<evidence type="ECO:0000256" key="4">
    <source>
        <dbReference type="ARBA" id="ARBA00071664"/>
    </source>
</evidence>
<comment type="similarity">
    <text evidence="1 5 6">Belongs to the bacterial ribosomal protein bL35 family.</text>
</comment>
<evidence type="ECO:0000313" key="8">
    <source>
        <dbReference type="Proteomes" id="UP000242432"/>
    </source>
</evidence>
<dbReference type="Gene3D" id="4.10.410.60">
    <property type="match status" value="1"/>
</dbReference>
<evidence type="ECO:0000313" key="7">
    <source>
        <dbReference type="EMBL" id="SKA58922.1"/>
    </source>
</evidence>
<dbReference type="STRING" id="83771.SAMN02910357_01235"/>
<dbReference type="PANTHER" id="PTHR33343:SF1">
    <property type="entry name" value="LARGE RIBOSOMAL SUBUNIT PROTEIN BL35M"/>
    <property type="match status" value="1"/>
</dbReference>
<keyword evidence="8" id="KW-1185">Reference proteome</keyword>
<dbReference type="EMBL" id="FUXX01000006">
    <property type="protein sequence ID" value="SKA58922.1"/>
    <property type="molecule type" value="Genomic_DNA"/>
</dbReference>
<name>A0A1T4V1W5_9GAMM</name>
<gene>
    <name evidence="5" type="primary">rpmI</name>
    <name evidence="7" type="ORF">SAMN02745213_00550</name>
</gene>
<dbReference type="InterPro" id="IPR018265">
    <property type="entry name" value="Ribosomal_bL35_CS"/>
</dbReference>